<dbReference type="InterPro" id="IPR014004">
    <property type="entry name" value="Transpt-assoc_nodulatn_dom_bac"/>
</dbReference>
<dbReference type="Gene3D" id="3.30.1340.30">
    <property type="match status" value="1"/>
</dbReference>
<organism evidence="8 9">
    <name type="scientific">Pseudazoarcus pumilus</name>
    <dbReference type="NCBI Taxonomy" id="2067960"/>
    <lineage>
        <taxon>Bacteria</taxon>
        <taxon>Pseudomonadati</taxon>
        <taxon>Pseudomonadota</taxon>
        <taxon>Betaproteobacteria</taxon>
        <taxon>Rhodocyclales</taxon>
        <taxon>Zoogloeaceae</taxon>
        <taxon>Pseudazoarcus</taxon>
    </lineage>
</organism>
<keyword evidence="3" id="KW-0677">Repeat</keyword>
<evidence type="ECO:0000256" key="2">
    <source>
        <dbReference type="ARBA" id="ARBA00022729"/>
    </source>
</evidence>
<dbReference type="PANTHER" id="PTHR34606">
    <property type="entry name" value="BON DOMAIN-CONTAINING PROTEIN"/>
    <property type="match status" value="1"/>
</dbReference>
<dbReference type="OrthoDB" id="7360581at2"/>
<evidence type="ECO:0000313" key="8">
    <source>
        <dbReference type="EMBL" id="AUN96127.1"/>
    </source>
</evidence>
<evidence type="ECO:0000256" key="3">
    <source>
        <dbReference type="ARBA" id="ARBA00022737"/>
    </source>
</evidence>
<dbReference type="InterPro" id="IPR007055">
    <property type="entry name" value="BON_dom"/>
</dbReference>
<dbReference type="FunFam" id="3.30.1340.30:FF:000001">
    <property type="entry name" value="Molecular chaperone OsmY"/>
    <property type="match status" value="1"/>
</dbReference>
<dbReference type="GO" id="GO:0042597">
    <property type="term" value="C:periplasmic space"/>
    <property type="evidence" value="ECO:0007669"/>
    <property type="project" value="UniProtKB-SubCell"/>
</dbReference>
<proteinExistence type="predicted"/>
<evidence type="ECO:0000256" key="1">
    <source>
        <dbReference type="ARBA" id="ARBA00004418"/>
    </source>
</evidence>
<dbReference type="InterPro" id="IPR051686">
    <property type="entry name" value="Lipoprotein_DolP"/>
</dbReference>
<evidence type="ECO:0000259" key="7">
    <source>
        <dbReference type="PROSITE" id="PS50914"/>
    </source>
</evidence>
<protein>
    <recommendedName>
        <fullName evidence="5">Osmotically-inducible protein Y</fullName>
    </recommendedName>
</protein>
<name>A0A2I6SA57_9RHOO</name>
<keyword evidence="2 6" id="KW-0732">Signal</keyword>
<evidence type="ECO:0000256" key="6">
    <source>
        <dbReference type="SAM" id="SignalP"/>
    </source>
</evidence>
<reference evidence="8 9" key="1">
    <citation type="submission" date="2018-01" db="EMBL/GenBank/DDBJ databases">
        <authorList>
            <person name="Fu G.-Y."/>
        </authorList>
    </citation>
    <scope>NUCLEOTIDE SEQUENCE [LARGE SCALE GENOMIC DNA]</scope>
    <source>
        <strain evidence="8 9">SY39</strain>
    </source>
</reference>
<evidence type="ECO:0000256" key="4">
    <source>
        <dbReference type="ARBA" id="ARBA00022764"/>
    </source>
</evidence>
<dbReference type="SMART" id="SM00749">
    <property type="entry name" value="BON"/>
    <property type="match status" value="1"/>
</dbReference>
<dbReference type="PROSITE" id="PS51257">
    <property type="entry name" value="PROKAR_LIPOPROTEIN"/>
    <property type="match status" value="1"/>
</dbReference>
<feature type="domain" description="BON" evidence="7">
    <location>
        <begin position="38"/>
        <end position="105"/>
    </location>
</feature>
<dbReference type="AlphaFoldDB" id="A0A2I6SA57"/>
<keyword evidence="4" id="KW-0574">Periplasm</keyword>
<dbReference type="EMBL" id="CP025682">
    <property type="protein sequence ID" value="AUN96127.1"/>
    <property type="molecule type" value="Genomic_DNA"/>
</dbReference>
<dbReference type="PANTHER" id="PTHR34606:SF16">
    <property type="entry name" value="BON DOMAIN-CONTAINING PROTEIN"/>
    <property type="match status" value="1"/>
</dbReference>
<evidence type="ECO:0000256" key="5">
    <source>
        <dbReference type="ARBA" id="ARBA00070588"/>
    </source>
</evidence>
<keyword evidence="9" id="KW-1185">Reference proteome</keyword>
<evidence type="ECO:0000313" key="9">
    <source>
        <dbReference type="Proteomes" id="UP000242205"/>
    </source>
</evidence>
<dbReference type="KEGG" id="atw:C0099_14965"/>
<dbReference type="PROSITE" id="PS50914">
    <property type="entry name" value="BON"/>
    <property type="match status" value="1"/>
</dbReference>
<dbReference type="Pfam" id="PF04972">
    <property type="entry name" value="BON"/>
    <property type="match status" value="1"/>
</dbReference>
<gene>
    <name evidence="8" type="ORF">C0099_14965</name>
</gene>
<feature type="chain" id="PRO_5014356814" description="Osmotically-inducible protein Y" evidence="6">
    <location>
        <begin position="28"/>
        <end position="105"/>
    </location>
</feature>
<sequence>MKKPSRYLMPILLASAVALTVGCSTSAGPKQTAGEYFDDSVLTTKVKAAIFDDPVLRVTDVTVETYDGVVQLSGFVNSRSDINRAVELARGVKGVKDVRNDMRRK</sequence>
<dbReference type="Proteomes" id="UP000242205">
    <property type="component" value="Chromosome"/>
</dbReference>
<dbReference type="RefSeq" id="WP_102248171.1">
    <property type="nucleotide sequence ID" value="NZ_CP025682.1"/>
</dbReference>
<accession>A0A2I6SA57</accession>
<feature type="signal peptide" evidence="6">
    <location>
        <begin position="1"/>
        <end position="27"/>
    </location>
</feature>
<comment type="subcellular location">
    <subcellularLocation>
        <location evidence="1">Periplasm</location>
    </subcellularLocation>
</comment>